<comment type="caution">
    <text evidence="1">The sequence shown here is derived from an EMBL/GenBank/DDBJ whole genome shotgun (WGS) entry which is preliminary data.</text>
</comment>
<protein>
    <recommendedName>
        <fullName evidence="3">Phosphoadenosine phosphosulphate reductase domain-containing protein</fullName>
    </recommendedName>
</protein>
<name>A0A316WF06_9FLAO</name>
<dbReference type="AlphaFoldDB" id="A0A316WF06"/>
<sequence length="282" mass="33315">MITVNSLSGGKTSSYLAYHFPADLEVFSLVCIDSHNAGKKLDKKLVQMANEKLQKYCSHQNEFVATSEDPIILKTIFDLEQILGKEIIWLRGIGWEQMLSIKQAIPNMSKRFCTSILKMQPIFEFLFLYYTLPVQMRVGYRYDEKERANKFTNYWKYPTHCEYRESSNTWIHRWNEMIWRIGDFILIENKILHREILDFWSHFNIQFPIDSNCQNCFWKDEQQLRKNFDTNPEIMYWSAIQEDLYGHTFKEKSSLLGISKLGLQLDFNFGTGSGCQAGFCHD</sequence>
<accession>A0A316WF06</accession>
<evidence type="ECO:0000313" key="2">
    <source>
        <dbReference type="Proteomes" id="UP000236182"/>
    </source>
</evidence>
<proteinExistence type="predicted"/>
<organism evidence="1 2">
    <name type="scientific">Chryseobacterium oncorhynchi</name>
    <dbReference type="NCBI Taxonomy" id="741074"/>
    <lineage>
        <taxon>Bacteria</taxon>
        <taxon>Pseudomonadati</taxon>
        <taxon>Bacteroidota</taxon>
        <taxon>Flavobacteriia</taxon>
        <taxon>Flavobacteriales</taxon>
        <taxon>Weeksellaceae</taxon>
        <taxon>Chryseobacterium group</taxon>
        <taxon>Chryseobacterium</taxon>
    </lineage>
</organism>
<evidence type="ECO:0000313" key="1">
    <source>
        <dbReference type="EMBL" id="PWN59957.1"/>
    </source>
</evidence>
<gene>
    <name evidence="1" type="ORF">C1638_020535</name>
</gene>
<dbReference type="EMBL" id="PPEI02000009">
    <property type="protein sequence ID" value="PWN59957.1"/>
    <property type="molecule type" value="Genomic_DNA"/>
</dbReference>
<dbReference type="RefSeq" id="WP_109623802.1">
    <property type="nucleotide sequence ID" value="NZ_PPEI02000009.1"/>
</dbReference>
<dbReference type="Proteomes" id="UP000236182">
    <property type="component" value="Unassembled WGS sequence"/>
</dbReference>
<dbReference type="OrthoDB" id="1023098at2"/>
<evidence type="ECO:0008006" key="3">
    <source>
        <dbReference type="Google" id="ProtNLM"/>
    </source>
</evidence>
<keyword evidence="2" id="KW-1185">Reference proteome</keyword>
<reference evidence="1" key="1">
    <citation type="submission" date="2018-04" db="EMBL/GenBank/DDBJ databases">
        <title>Draft Genome Sequences of Chryseobacterium lactis NCTC11390T isolated from milk, Chryseobacterium oncorhynchi 701B-08T from rainbow trout, and Chryseobacterium viscerum 687B-08T from diseased fish.</title>
        <authorList>
            <person name="Jeong J.-J."/>
            <person name="Lee Y.J."/>
            <person name="Pathiraja D."/>
            <person name="Park B."/>
            <person name="Choi I.-G."/>
            <person name="Kim K.D."/>
        </authorList>
    </citation>
    <scope>NUCLEOTIDE SEQUENCE [LARGE SCALE GENOMIC DNA]</scope>
    <source>
        <strain evidence="1">701B-08</strain>
    </source>
</reference>